<reference evidence="3" key="1">
    <citation type="journal article" date="2013" name="Nat. Genet.">
        <title>The Capsella rubella genome and the genomic consequences of rapid mating system evolution.</title>
        <authorList>
            <person name="Slotte T."/>
            <person name="Hazzouri K.M."/>
            <person name="Agren J.A."/>
            <person name="Koenig D."/>
            <person name="Maumus F."/>
            <person name="Guo Y.L."/>
            <person name="Steige K."/>
            <person name="Platts A.E."/>
            <person name="Escobar J.S."/>
            <person name="Newman L.K."/>
            <person name="Wang W."/>
            <person name="Mandakova T."/>
            <person name="Vello E."/>
            <person name="Smith L.M."/>
            <person name="Henz S.R."/>
            <person name="Steffen J."/>
            <person name="Takuno S."/>
            <person name="Brandvain Y."/>
            <person name="Coop G."/>
            <person name="Andolfatto P."/>
            <person name="Hu T.T."/>
            <person name="Blanchette M."/>
            <person name="Clark R.M."/>
            <person name="Quesneville H."/>
            <person name="Nordborg M."/>
            <person name="Gaut B.S."/>
            <person name="Lysak M.A."/>
            <person name="Jenkins J."/>
            <person name="Grimwood J."/>
            <person name="Chapman J."/>
            <person name="Prochnik S."/>
            <person name="Shu S."/>
            <person name="Rokhsar D."/>
            <person name="Schmutz J."/>
            <person name="Weigel D."/>
            <person name="Wright S.I."/>
        </authorList>
    </citation>
    <scope>NUCLEOTIDE SEQUENCE [LARGE SCALE GENOMIC DNA]</scope>
    <source>
        <strain evidence="3">cv. Monte Gargano</strain>
    </source>
</reference>
<proteinExistence type="predicted"/>
<feature type="chain" id="PRO_5004341811" evidence="1">
    <location>
        <begin position="20"/>
        <end position="94"/>
    </location>
</feature>
<gene>
    <name evidence="2" type="ORF">CARUB_v10016497mg</name>
</gene>
<keyword evidence="1" id="KW-0732">Signal</keyword>
<dbReference type="EMBL" id="KB870807">
    <property type="protein sequence ID" value="EOA33156.1"/>
    <property type="molecule type" value="Genomic_DNA"/>
</dbReference>
<name>R0GC24_9BRAS</name>
<keyword evidence="3" id="KW-1185">Reference proteome</keyword>
<evidence type="ECO:0000313" key="2">
    <source>
        <dbReference type="EMBL" id="EOA33156.1"/>
    </source>
</evidence>
<evidence type="ECO:0000313" key="3">
    <source>
        <dbReference type="Proteomes" id="UP000029121"/>
    </source>
</evidence>
<accession>R0GC24</accession>
<dbReference type="AlphaFoldDB" id="R0GC24"/>
<protein>
    <submittedName>
        <fullName evidence="2">Uncharacterized protein</fullName>
    </submittedName>
</protein>
<sequence>MFCWIAMASRSHLCHPTFAMSGALAWQVKTVLNKSYFVGFGEEIARVVYFFSRDLLSSVCLASLPLSLSSLFYISNSLLVIYSKKNRSETETAT</sequence>
<organism evidence="2 3">
    <name type="scientific">Capsella rubella</name>
    <dbReference type="NCBI Taxonomy" id="81985"/>
    <lineage>
        <taxon>Eukaryota</taxon>
        <taxon>Viridiplantae</taxon>
        <taxon>Streptophyta</taxon>
        <taxon>Embryophyta</taxon>
        <taxon>Tracheophyta</taxon>
        <taxon>Spermatophyta</taxon>
        <taxon>Magnoliopsida</taxon>
        <taxon>eudicotyledons</taxon>
        <taxon>Gunneridae</taxon>
        <taxon>Pentapetalae</taxon>
        <taxon>rosids</taxon>
        <taxon>malvids</taxon>
        <taxon>Brassicales</taxon>
        <taxon>Brassicaceae</taxon>
        <taxon>Camelineae</taxon>
        <taxon>Capsella</taxon>
    </lineage>
</organism>
<dbReference type="Proteomes" id="UP000029121">
    <property type="component" value="Unassembled WGS sequence"/>
</dbReference>
<feature type="signal peptide" evidence="1">
    <location>
        <begin position="1"/>
        <end position="19"/>
    </location>
</feature>
<evidence type="ECO:0000256" key="1">
    <source>
        <dbReference type="SAM" id="SignalP"/>
    </source>
</evidence>